<dbReference type="AlphaFoldDB" id="A0AAV0GBV6"/>
<reference evidence="1" key="1">
    <citation type="submission" date="2022-07" db="EMBL/GenBank/DDBJ databases">
        <authorList>
            <person name="Macas J."/>
            <person name="Novak P."/>
            <person name="Neumann P."/>
        </authorList>
    </citation>
    <scope>NUCLEOTIDE SEQUENCE</scope>
</reference>
<dbReference type="EMBL" id="CAMAPF010001075">
    <property type="protein sequence ID" value="CAH9145424.1"/>
    <property type="molecule type" value="Genomic_DNA"/>
</dbReference>
<keyword evidence="2" id="KW-1185">Reference proteome</keyword>
<evidence type="ECO:0000313" key="2">
    <source>
        <dbReference type="Proteomes" id="UP001152523"/>
    </source>
</evidence>
<protein>
    <submittedName>
        <fullName evidence="1">Uncharacterized protein</fullName>
    </submittedName>
</protein>
<comment type="caution">
    <text evidence="1">The sequence shown here is derived from an EMBL/GenBank/DDBJ whole genome shotgun (WGS) entry which is preliminary data.</text>
</comment>
<proteinExistence type="predicted"/>
<evidence type="ECO:0000313" key="1">
    <source>
        <dbReference type="EMBL" id="CAH9145424.1"/>
    </source>
</evidence>
<name>A0AAV0GBV6_9ASTE</name>
<sequence length="216" mass="23020">MVDQINPTTATVPAAPATAAHPISSAPATLNGAQASFGSSMDQLSLPQVTMPIGPFSTAAQISSPPSASLSQRFRGVQPQNNYRLFGMPEPFTWASSAPTMTSLTLPPPPVFHDVGSSSRMSEFSGPTFTGQPGVASFQQTPGPLLPGFNNSQTPLSSLASQLAFSTPNVNNIVTTRLSEVEDYLPWRTQFESFFSLSQFIGNFGWVYSATITHHH</sequence>
<dbReference type="Proteomes" id="UP001152523">
    <property type="component" value="Unassembled WGS sequence"/>
</dbReference>
<gene>
    <name evidence="1" type="ORF">CEPIT_LOCUS42206</name>
</gene>
<organism evidence="1 2">
    <name type="scientific">Cuscuta epithymum</name>
    <dbReference type="NCBI Taxonomy" id="186058"/>
    <lineage>
        <taxon>Eukaryota</taxon>
        <taxon>Viridiplantae</taxon>
        <taxon>Streptophyta</taxon>
        <taxon>Embryophyta</taxon>
        <taxon>Tracheophyta</taxon>
        <taxon>Spermatophyta</taxon>
        <taxon>Magnoliopsida</taxon>
        <taxon>eudicotyledons</taxon>
        <taxon>Gunneridae</taxon>
        <taxon>Pentapetalae</taxon>
        <taxon>asterids</taxon>
        <taxon>lamiids</taxon>
        <taxon>Solanales</taxon>
        <taxon>Convolvulaceae</taxon>
        <taxon>Cuscuteae</taxon>
        <taxon>Cuscuta</taxon>
        <taxon>Cuscuta subgen. Cuscuta</taxon>
    </lineage>
</organism>
<accession>A0AAV0GBV6</accession>